<evidence type="ECO:0000256" key="2">
    <source>
        <dbReference type="ARBA" id="ARBA00022723"/>
    </source>
</evidence>
<accession>A0A6B8K9P8</accession>
<feature type="chain" id="PRO_5025626752" evidence="5">
    <location>
        <begin position="24"/>
        <end position="109"/>
    </location>
</feature>
<dbReference type="AlphaFoldDB" id="A0A6B8K9P8"/>
<protein>
    <submittedName>
        <fullName evidence="7">C-type cytochrome</fullName>
    </submittedName>
</protein>
<dbReference type="Pfam" id="PF13442">
    <property type="entry name" value="Cytochrome_CBB3"/>
    <property type="match status" value="1"/>
</dbReference>
<dbReference type="GO" id="GO:0046872">
    <property type="term" value="F:metal ion binding"/>
    <property type="evidence" value="ECO:0007669"/>
    <property type="project" value="UniProtKB-KW"/>
</dbReference>
<dbReference type="Proteomes" id="UP000309061">
    <property type="component" value="Chromosome"/>
</dbReference>
<dbReference type="OrthoDB" id="7873796at2"/>
<evidence type="ECO:0000256" key="4">
    <source>
        <dbReference type="PROSITE-ProRule" id="PRU00433"/>
    </source>
</evidence>
<feature type="signal peptide" evidence="5">
    <location>
        <begin position="1"/>
        <end position="23"/>
    </location>
</feature>
<feature type="domain" description="Cytochrome c" evidence="6">
    <location>
        <begin position="26"/>
        <end position="107"/>
    </location>
</feature>
<keyword evidence="8" id="KW-1185">Reference proteome</keyword>
<evidence type="ECO:0000256" key="5">
    <source>
        <dbReference type="SAM" id="SignalP"/>
    </source>
</evidence>
<keyword evidence="3 4" id="KW-0408">Iron</keyword>
<dbReference type="InterPro" id="IPR009056">
    <property type="entry name" value="Cyt_c-like_dom"/>
</dbReference>
<name>A0A6B8K9P8_9HYPH</name>
<gene>
    <name evidence="7" type="ORF">H2LOC_001330</name>
</gene>
<dbReference type="RefSeq" id="WP_136494750.1">
    <property type="nucleotide sequence ID" value="NZ_CP046052.1"/>
</dbReference>
<dbReference type="GO" id="GO:0009055">
    <property type="term" value="F:electron transfer activity"/>
    <property type="evidence" value="ECO:0007669"/>
    <property type="project" value="InterPro"/>
</dbReference>
<evidence type="ECO:0000313" key="8">
    <source>
        <dbReference type="Proteomes" id="UP000309061"/>
    </source>
</evidence>
<dbReference type="KEGG" id="mhey:H2LOC_001330"/>
<reference evidence="7 8" key="1">
    <citation type="submission" date="2019-11" db="EMBL/GenBank/DDBJ databases">
        <title>The genome sequence of Methylocystis heyeri.</title>
        <authorList>
            <person name="Oshkin I.Y."/>
            <person name="Miroshnikov K."/>
            <person name="Dedysh S.N."/>
        </authorList>
    </citation>
    <scope>NUCLEOTIDE SEQUENCE [LARGE SCALE GENOMIC DNA]</scope>
    <source>
        <strain evidence="7 8">H2</strain>
    </source>
</reference>
<proteinExistence type="predicted"/>
<dbReference type="SUPFAM" id="SSF46626">
    <property type="entry name" value="Cytochrome c"/>
    <property type="match status" value="1"/>
</dbReference>
<evidence type="ECO:0000313" key="7">
    <source>
        <dbReference type="EMBL" id="QGM44447.1"/>
    </source>
</evidence>
<evidence type="ECO:0000256" key="3">
    <source>
        <dbReference type="ARBA" id="ARBA00023004"/>
    </source>
</evidence>
<dbReference type="GO" id="GO:0020037">
    <property type="term" value="F:heme binding"/>
    <property type="evidence" value="ECO:0007669"/>
    <property type="project" value="InterPro"/>
</dbReference>
<keyword evidence="1 4" id="KW-0349">Heme</keyword>
<keyword evidence="5" id="KW-0732">Signal</keyword>
<dbReference type="EMBL" id="CP046052">
    <property type="protein sequence ID" value="QGM44447.1"/>
    <property type="molecule type" value="Genomic_DNA"/>
</dbReference>
<evidence type="ECO:0000259" key="6">
    <source>
        <dbReference type="PROSITE" id="PS51007"/>
    </source>
</evidence>
<dbReference type="InterPro" id="IPR036909">
    <property type="entry name" value="Cyt_c-like_dom_sf"/>
</dbReference>
<sequence length="109" mass="11097">MKAIGSSVGGLFLSFIVAASAGAQTVDPAAGQRLAEADCAACHQVKPGSPPKNPASKAPSFTAVSRMPSTTALSIKVFLRTSHANMPNIVLTPEEIDSVAAYILSLSGK</sequence>
<evidence type="ECO:0000256" key="1">
    <source>
        <dbReference type="ARBA" id="ARBA00022617"/>
    </source>
</evidence>
<dbReference type="Gene3D" id="1.10.760.10">
    <property type="entry name" value="Cytochrome c-like domain"/>
    <property type="match status" value="1"/>
</dbReference>
<dbReference type="PROSITE" id="PS51007">
    <property type="entry name" value="CYTC"/>
    <property type="match status" value="1"/>
</dbReference>
<organism evidence="7 8">
    <name type="scientific">Methylocystis heyeri</name>
    <dbReference type="NCBI Taxonomy" id="391905"/>
    <lineage>
        <taxon>Bacteria</taxon>
        <taxon>Pseudomonadati</taxon>
        <taxon>Pseudomonadota</taxon>
        <taxon>Alphaproteobacteria</taxon>
        <taxon>Hyphomicrobiales</taxon>
        <taxon>Methylocystaceae</taxon>
        <taxon>Methylocystis</taxon>
    </lineage>
</organism>
<keyword evidence="2 4" id="KW-0479">Metal-binding</keyword>